<name>A0ABC9VGH2_9BACL</name>
<accession>A0ABC9VGH2</accession>
<proteinExistence type="predicted"/>
<reference evidence="2 3" key="1">
    <citation type="journal article" date="2014" name="Appl. Microbiol. Biotechnol.">
        <title>Transformable facultative thermophile Geobacillus stearothermophilus NUB3621 as a host strain for metabolic engineering.</title>
        <authorList>
            <person name="Blanchard K."/>
            <person name="Robic S."/>
            <person name="Matsumura I."/>
        </authorList>
    </citation>
    <scope>NUCLEOTIDE SEQUENCE [LARGE SCALE GENOMIC DNA]</scope>
    <source>
        <strain evidence="2 3">NUB3621</strain>
    </source>
</reference>
<feature type="compositionally biased region" description="Polar residues" evidence="1">
    <location>
        <begin position="1"/>
        <end position="12"/>
    </location>
</feature>
<gene>
    <name evidence="2" type="ORF">H839_08239</name>
</gene>
<protein>
    <submittedName>
        <fullName evidence="2">Uncharacterized protein</fullName>
    </submittedName>
</protein>
<feature type="region of interest" description="Disordered" evidence="1">
    <location>
        <begin position="1"/>
        <end position="23"/>
    </location>
</feature>
<dbReference type="AlphaFoldDB" id="A0ABC9VGH2"/>
<evidence type="ECO:0000313" key="2">
    <source>
        <dbReference type="EMBL" id="EZP77607.1"/>
    </source>
</evidence>
<evidence type="ECO:0000256" key="1">
    <source>
        <dbReference type="SAM" id="MobiDB-lite"/>
    </source>
</evidence>
<evidence type="ECO:0000313" key="3">
    <source>
        <dbReference type="Proteomes" id="UP000023566"/>
    </source>
</evidence>
<dbReference type="Proteomes" id="UP000023566">
    <property type="component" value="Chromosome"/>
</dbReference>
<sequence>MSIELNNQNNEFSTREEIKSSNSQRFSEEKFQFSCKGHLLAVEQGIYKQLFEGRSFFLKDVTKMDKKSRIIYDGDLATDYIAFVQSAGRLEGIERHLIQERVLRPTPKNCPECVTISVKHKDGRECEWFKLHALSYFVWLFYDEAKNELTNWIIVKEPYKIKELFEQNKIEGNERTNSESGQLFLSFSVKELERHNLIFLRKQFLH</sequence>
<organism evidence="2 3">
    <name type="scientific">Parageobacillus genomosp. 1</name>
    <dbReference type="NCBI Taxonomy" id="1295642"/>
    <lineage>
        <taxon>Bacteria</taxon>
        <taxon>Bacillati</taxon>
        <taxon>Bacillota</taxon>
        <taxon>Bacilli</taxon>
        <taxon>Bacillales</taxon>
        <taxon>Anoxybacillaceae</taxon>
        <taxon>Parageobacillus</taxon>
    </lineage>
</organism>
<dbReference type="EMBL" id="AOTZ01000004">
    <property type="protein sequence ID" value="EZP77607.1"/>
    <property type="molecule type" value="Genomic_DNA"/>
</dbReference>
<keyword evidence="3" id="KW-1185">Reference proteome</keyword>
<dbReference type="RefSeq" id="WP_043904700.1">
    <property type="nucleotide sequence ID" value="NZ_CM002692.1"/>
</dbReference>
<comment type="caution">
    <text evidence="2">The sequence shown here is derived from an EMBL/GenBank/DDBJ whole genome shotgun (WGS) entry which is preliminary data.</text>
</comment>